<sequence length="175" mass="19174">MLACLSEARAEAMVKVQPRGGLGGRFSKDCFTVDLEAEHVRCPNQQTARIRWHRDGSGVAAFGAVCAACPLRERCTTAKNGRDINLSPYEEHLARGRANSADPDWLARYRATRPKVERKIAHMMRRRHGGRRARVRGTSKIDADFSLLAAAVNLARLAVFGIVSAPCGSWTTATA</sequence>
<dbReference type="PANTHER" id="PTHR33408">
    <property type="entry name" value="TRANSPOSASE"/>
    <property type="match status" value="1"/>
</dbReference>
<dbReference type="EMBL" id="VCKY01000580">
    <property type="protein sequence ID" value="TMR00547.1"/>
    <property type="molecule type" value="Genomic_DNA"/>
</dbReference>
<dbReference type="OrthoDB" id="3313640at2"/>
<dbReference type="Proteomes" id="UP000309128">
    <property type="component" value="Unassembled WGS sequence"/>
</dbReference>
<name>A0A5S4EU20_9ACTN</name>
<evidence type="ECO:0000259" key="1">
    <source>
        <dbReference type="Pfam" id="PF13751"/>
    </source>
</evidence>
<evidence type="ECO:0000313" key="3">
    <source>
        <dbReference type="Proteomes" id="UP000309128"/>
    </source>
</evidence>
<comment type="caution">
    <text evidence="2">The sequence shown here is derived from an EMBL/GenBank/DDBJ whole genome shotgun (WGS) entry which is preliminary data.</text>
</comment>
<dbReference type="PANTHER" id="PTHR33408:SF2">
    <property type="entry name" value="TRANSPOSASE DDE DOMAIN-CONTAINING PROTEIN"/>
    <property type="match status" value="1"/>
</dbReference>
<organism evidence="2 3">
    <name type="scientific">Nonomuraea turkmeniaca</name>
    <dbReference type="NCBI Taxonomy" id="103838"/>
    <lineage>
        <taxon>Bacteria</taxon>
        <taxon>Bacillati</taxon>
        <taxon>Actinomycetota</taxon>
        <taxon>Actinomycetes</taxon>
        <taxon>Streptosporangiales</taxon>
        <taxon>Streptosporangiaceae</taxon>
        <taxon>Nonomuraea</taxon>
    </lineage>
</organism>
<accession>A0A5S4EU20</accession>
<proteinExistence type="predicted"/>
<dbReference type="InterPro" id="IPR025668">
    <property type="entry name" value="Tnp_DDE_dom"/>
</dbReference>
<feature type="domain" description="Transposase DDE" evidence="1">
    <location>
        <begin position="42"/>
        <end position="158"/>
    </location>
</feature>
<keyword evidence="3" id="KW-1185">Reference proteome</keyword>
<reference evidence="2 3" key="1">
    <citation type="submission" date="2019-05" db="EMBL/GenBank/DDBJ databases">
        <title>Draft genome sequence of Nonomuraea turkmeniaca DSM 43926.</title>
        <authorList>
            <person name="Saricaoglu S."/>
            <person name="Isik K."/>
        </authorList>
    </citation>
    <scope>NUCLEOTIDE SEQUENCE [LARGE SCALE GENOMIC DNA]</scope>
    <source>
        <strain evidence="2 3">DSM 43926</strain>
    </source>
</reference>
<dbReference type="Pfam" id="PF13751">
    <property type="entry name" value="DDE_Tnp_1_6"/>
    <property type="match status" value="1"/>
</dbReference>
<protein>
    <recommendedName>
        <fullName evidence="1">Transposase DDE domain-containing protein</fullName>
    </recommendedName>
</protein>
<evidence type="ECO:0000313" key="2">
    <source>
        <dbReference type="EMBL" id="TMR00547.1"/>
    </source>
</evidence>
<dbReference type="AlphaFoldDB" id="A0A5S4EU20"/>
<gene>
    <name evidence="2" type="ORF">ETD86_54660</name>
</gene>